<feature type="compositionally biased region" description="Basic and acidic residues" evidence="1">
    <location>
        <begin position="579"/>
        <end position="589"/>
    </location>
</feature>
<dbReference type="GO" id="GO:0006508">
    <property type="term" value="P:proteolysis"/>
    <property type="evidence" value="ECO:0007669"/>
    <property type="project" value="UniProtKB-KW"/>
</dbReference>
<feature type="chain" id="PRO_5016360423" evidence="3">
    <location>
        <begin position="19"/>
        <end position="589"/>
    </location>
</feature>
<dbReference type="PROSITE" id="PS51767">
    <property type="entry name" value="PEPTIDASE_A1"/>
    <property type="match status" value="1"/>
</dbReference>
<feature type="region of interest" description="Disordered" evidence="1">
    <location>
        <begin position="548"/>
        <end position="589"/>
    </location>
</feature>
<feature type="signal peptide" evidence="3">
    <location>
        <begin position="1"/>
        <end position="18"/>
    </location>
</feature>
<evidence type="ECO:0000259" key="4">
    <source>
        <dbReference type="PROSITE" id="PS51767"/>
    </source>
</evidence>
<dbReference type="AlphaFoldDB" id="A0A319DK67"/>
<dbReference type="Proteomes" id="UP000247810">
    <property type="component" value="Unassembled WGS sequence"/>
</dbReference>
<feature type="compositionally biased region" description="Low complexity" evidence="1">
    <location>
        <begin position="447"/>
        <end position="464"/>
    </location>
</feature>
<keyword evidence="2" id="KW-0812">Transmembrane</keyword>
<dbReference type="GO" id="GO:0008233">
    <property type="term" value="F:peptidase activity"/>
    <property type="evidence" value="ECO:0007669"/>
    <property type="project" value="UniProtKB-KW"/>
</dbReference>
<keyword evidence="2" id="KW-1133">Transmembrane helix</keyword>
<evidence type="ECO:0000313" key="6">
    <source>
        <dbReference type="Proteomes" id="UP000247810"/>
    </source>
</evidence>
<gene>
    <name evidence="5" type="ORF">BO71DRAFT_365346</name>
</gene>
<dbReference type="EMBL" id="KZ826090">
    <property type="protein sequence ID" value="PYH88468.1"/>
    <property type="molecule type" value="Genomic_DNA"/>
</dbReference>
<name>A0A319DK67_9EURO</name>
<keyword evidence="2" id="KW-0472">Membrane</keyword>
<evidence type="ECO:0000256" key="2">
    <source>
        <dbReference type="SAM" id="Phobius"/>
    </source>
</evidence>
<evidence type="ECO:0000313" key="5">
    <source>
        <dbReference type="EMBL" id="PYH88468.1"/>
    </source>
</evidence>
<keyword evidence="3" id="KW-0732">Signal</keyword>
<protein>
    <submittedName>
        <fullName evidence="5">Acid protease</fullName>
    </submittedName>
</protein>
<keyword evidence="6" id="KW-1185">Reference proteome</keyword>
<accession>A0A319DK67</accession>
<feature type="transmembrane region" description="Helical" evidence="2">
    <location>
        <begin position="480"/>
        <end position="503"/>
    </location>
</feature>
<keyword evidence="5" id="KW-0645">Protease</keyword>
<evidence type="ECO:0000256" key="1">
    <source>
        <dbReference type="SAM" id="MobiDB-lite"/>
    </source>
</evidence>
<reference evidence="5 6" key="1">
    <citation type="submission" date="2018-02" db="EMBL/GenBank/DDBJ databases">
        <title>The genomes of Aspergillus section Nigri reveals drivers in fungal speciation.</title>
        <authorList>
            <consortium name="DOE Joint Genome Institute"/>
            <person name="Vesth T.C."/>
            <person name="Nybo J."/>
            <person name="Theobald S."/>
            <person name="Brandl J."/>
            <person name="Frisvad J.C."/>
            <person name="Nielsen K.F."/>
            <person name="Lyhne E.K."/>
            <person name="Kogle M.E."/>
            <person name="Kuo A."/>
            <person name="Riley R."/>
            <person name="Clum A."/>
            <person name="Nolan M."/>
            <person name="Lipzen A."/>
            <person name="Salamov A."/>
            <person name="Henrissat B."/>
            <person name="Wiebenga A."/>
            <person name="De vries R.P."/>
            <person name="Grigoriev I.V."/>
            <person name="Mortensen U.H."/>
            <person name="Andersen M.R."/>
            <person name="Baker S.E."/>
        </authorList>
    </citation>
    <scope>NUCLEOTIDE SEQUENCE [LARGE SCALE GENOMIC DNA]</scope>
    <source>
        <strain evidence="5 6">CBS 707.79</strain>
    </source>
</reference>
<keyword evidence="5" id="KW-0378">Hydrolase</keyword>
<dbReference type="VEuPathDB" id="FungiDB:BO71DRAFT_365346"/>
<dbReference type="Gene3D" id="2.40.70.10">
    <property type="entry name" value="Acid Proteases"/>
    <property type="match status" value="1"/>
</dbReference>
<proteinExistence type="predicted"/>
<dbReference type="SUPFAM" id="SSF50630">
    <property type="entry name" value="Acid proteases"/>
    <property type="match status" value="1"/>
</dbReference>
<organism evidence="5 6">
    <name type="scientific">Aspergillus ellipticus CBS 707.79</name>
    <dbReference type="NCBI Taxonomy" id="1448320"/>
    <lineage>
        <taxon>Eukaryota</taxon>
        <taxon>Fungi</taxon>
        <taxon>Dikarya</taxon>
        <taxon>Ascomycota</taxon>
        <taxon>Pezizomycotina</taxon>
        <taxon>Eurotiomycetes</taxon>
        <taxon>Eurotiomycetidae</taxon>
        <taxon>Eurotiales</taxon>
        <taxon>Aspergillaceae</taxon>
        <taxon>Aspergillus</taxon>
        <taxon>Aspergillus subgen. Circumdati</taxon>
    </lineage>
</organism>
<dbReference type="InterPro" id="IPR033121">
    <property type="entry name" value="PEPTIDASE_A1"/>
</dbReference>
<sequence length="589" mass="62479">MLRTSLLLIALVLRATDASSPLALNWSSQAYGPDGPWQAVEIAVGSNQQRVALYPGATSYTSTILTSTLCTNTSLSSTCYAAQAGTYNSSESTTAFVEPSAGWETLYWAVEGGGVEAVVGDQVTISRVVPNVSFEAIYQTYMTYPNGKSYPVSVGTLALGAPYRSDTIDNATLNMLASYLYTSGGEDGIPSYSYSMHVGSASPAVPGSLILGGYDKSRALGDITSQSVSLESATSGEMQITMKDITLGVAEGDSPFSFTSKSSLFLQSSGNVVQKTVTIDPTKPYLYLPQETCEAITSYLPVTFNSSLGLYFWDTTASDYTNITTSPTYLGFTFTQDNVSNQNITIKIPLSLLALTLEAPLVDTNTTYFPCFYSDESPVLGRAFLQAAFVATNYHDGNGTGTWFMAQAPGPDYAAEDITDISEQDTSLSTSSSVTWEESWSKTWHVLGSTTSGSSNSTTGNSTTPATEKKESGLSSGAKVGVGVGVGIGGAAVIAAGVWLAFFMRKRKQGILLGSRHDSPTQDRKNPIRGVVEMPGGEAATELESKGKIMGGPYQGGHPEYAGSHAQVQAMPHEMMGSEVHEPPRYELD</sequence>
<dbReference type="OrthoDB" id="4074350at2759"/>
<evidence type="ECO:0000256" key="3">
    <source>
        <dbReference type="SAM" id="SignalP"/>
    </source>
</evidence>
<dbReference type="InterPro" id="IPR021109">
    <property type="entry name" value="Peptidase_aspartic_dom_sf"/>
</dbReference>
<feature type="domain" description="Peptidase A1" evidence="4">
    <location>
        <begin position="38"/>
        <end position="403"/>
    </location>
</feature>
<feature type="region of interest" description="Disordered" evidence="1">
    <location>
        <begin position="447"/>
        <end position="476"/>
    </location>
</feature>